<evidence type="ECO:0000313" key="2">
    <source>
        <dbReference type="EMBL" id="QDA31502.1"/>
    </source>
</evidence>
<reference evidence="2 3" key="1">
    <citation type="submission" date="2019-06" db="EMBL/GenBank/DDBJ databases">
        <title>Thermococcus indicus sp. nov., a Fe(III)-reducing hyperthermophilic archaeon isolated from the Onnuri vent field of the Central Indian Ocean ridge.</title>
        <authorList>
            <person name="Lim J.K."/>
            <person name="Kim Y.J."/>
            <person name="Kwon K.K."/>
        </authorList>
    </citation>
    <scope>NUCLEOTIDE SEQUENCE [LARGE SCALE GENOMIC DNA]</scope>
    <source>
        <strain evidence="2 3">IOH1</strain>
    </source>
</reference>
<dbReference type="Proteomes" id="UP000306007">
    <property type="component" value="Chromosome"/>
</dbReference>
<dbReference type="AlphaFoldDB" id="A0A4Y5SMV4"/>
<protein>
    <submittedName>
        <fullName evidence="2">Uncharacterized protein</fullName>
    </submittedName>
</protein>
<dbReference type="EMBL" id="CP040846">
    <property type="protein sequence ID" value="QDA31502.1"/>
    <property type="molecule type" value="Genomic_DNA"/>
</dbReference>
<proteinExistence type="predicted"/>
<accession>A0A4Y5SMV4</accession>
<evidence type="ECO:0000313" key="3">
    <source>
        <dbReference type="Proteomes" id="UP000306007"/>
    </source>
</evidence>
<organism evidence="2 3">
    <name type="scientific">Thermococcus indicus</name>
    <dbReference type="NCBI Taxonomy" id="2586643"/>
    <lineage>
        <taxon>Archaea</taxon>
        <taxon>Methanobacteriati</taxon>
        <taxon>Methanobacteriota</taxon>
        <taxon>Thermococci</taxon>
        <taxon>Thermococcales</taxon>
        <taxon>Thermococcaceae</taxon>
        <taxon>Thermococcus</taxon>
    </lineage>
</organism>
<sequence>MMADALVYGIVVILIILNIILLMLYYSAKSNPYYVVYDEETKSALKRRVSSLKEDLESELVDFDVEEWEKTLEESIDEEVRNL</sequence>
<name>A0A4Y5SMV4_9EURY</name>
<keyword evidence="3" id="KW-1185">Reference proteome</keyword>
<feature type="transmembrane region" description="Helical" evidence="1">
    <location>
        <begin position="6"/>
        <end position="26"/>
    </location>
</feature>
<dbReference type="KEGG" id="tic:FH039_07690"/>
<keyword evidence="1" id="KW-0812">Transmembrane</keyword>
<keyword evidence="1" id="KW-1133">Transmembrane helix</keyword>
<keyword evidence="1" id="KW-0472">Membrane</keyword>
<gene>
    <name evidence="2" type="ORF">FH039_07690</name>
</gene>
<evidence type="ECO:0000256" key="1">
    <source>
        <dbReference type="SAM" id="Phobius"/>
    </source>
</evidence>